<dbReference type="GO" id="GO:0016887">
    <property type="term" value="F:ATP hydrolysis activity"/>
    <property type="evidence" value="ECO:0007669"/>
    <property type="project" value="InterPro"/>
</dbReference>
<reference evidence="10 11" key="1">
    <citation type="submission" date="2017-02" db="EMBL/GenBank/DDBJ databases">
        <title>Genomic diversity within the haloalkaliphilic genus Thioalkalivibrio.</title>
        <authorList>
            <person name="Ahn A.-C."/>
            <person name="Meier-Kolthoff J."/>
            <person name="Overmars L."/>
            <person name="Richter M."/>
            <person name="Woyke T."/>
            <person name="Sorokin D.Y."/>
            <person name="Muyzer G."/>
        </authorList>
    </citation>
    <scope>NUCLEOTIDE SEQUENCE [LARGE SCALE GENOMIC DNA]</scope>
    <source>
        <strain evidence="10 11">HL17</strain>
    </source>
</reference>
<dbReference type="AlphaFoldDB" id="A0A1V2ZWK4"/>
<keyword evidence="6 7" id="KW-0472">Membrane</keyword>
<dbReference type="InterPro" id="IPR011527">
    <property type="entry name" value="ABC1_TM_dom"/>
</dbReference>
<dbReference type="InterPro" id="IPR039421">
    <property type="entry name" value="Type_1_exporter"/>
</dbReference>
<proteinExistence type="predicted"/>
<evidence type="ECO:0000256" key="4">
    <source>
        <dbReference type="ARBA" id="ARBA00022840"/>
    </source>
</evidence>
<dbReference type="InterPro" id="IPR027417">
    <property type="entry name" value="P-loop_NTPase"/>
</dbReference>
<dbReference type="Gene3D" id="1.20.1560.10">
    <property type="entry name" value="ABC transporter type 1, transmembrane domain"/>
    <property type="match status" value="1"/>
</dbReference>
<evidence type="ECO:0000256" key="6">
    <source>
        <dbReference type="ARBA" id="ARBA00023136"/>
    </source>
</evidence>
<dbReference type="SMART" id="SM00382">
    <property type="entry name" value="AAA"/>
    <property type="match status" value="1"/>
</dbReference>
<keyword evidence="2 7" id="KW-0812">Transmembrane</keyword>
<dbReference type="InterPro" id="IPR014216">
    <property type="entry name" value="ABC_transptr_CydD"/>
</dbReference>
<feature type="transmembrane region" description="Helical" evidence="7">
    <location>
        <begin position="141"/>
        <end position="161"/>
    </location>
</feature>
<dbReference type="STRING" id="252474.B1A74_11590"/>
<name>A0A1V2ZWK4_9GAMM</name>
<keyword evidence="4" id="KW-0067">ATP-binding</keyword>
<gene>
    <name evidence="10" type="ORF">B1A74_11590</name>
</gene>
<feature type="domain" description="ABC transporter" evidence="8">
    <location>
        <begin position="352"/>
        <end position="561"/>
    </location>
</feature>
<dbReference type="SUPFAM" id="SSF52540">
    <property type="entry name" value="P-loop containing nucleoside triphosphate hydrolases"/>
    <property type="match status" value="1"/>
</dbReference>
<dbReference type="InterPro" id="IPR003593">
    <property type="entry name" value="AAA+_ATPase"/>
</dbReference>
<evidence type="ECO:0000256" key="1">
    <source>
        <dbReference type="ARBA" id="ARBA00004651"/>
    </source>
</evidence>
<evidence type="ECO:0000256" key="7">
    <source>
        <dbReference type="SAM" id="Phobius"/>
    </source>
</evidence>
<dbReference type="GO" id="GO:0140359">
    <property type="term" value="F:ABC-type transporter activity"/>
    <property type="evidence" value="ECO:0007669"/>
    <property type="project" value="InterPro"/>
</dbReference>
<accession>A0A1V2ZWK4</accession>
<dbReference type="GO" id="GO:0005886">
    <property type="term" value="C:plasma membrane"/>
    <property type="evidence" value="ECO:0007669"/>
    <property type="project" value="UniProtKB-SubCell"/>
</dbReference>
<dbReference type="SUPFAM" id="SSF90123">
    <property type="entry name" value="ABC transporter transmembrane region"/>
    <property type="match status" value="1"/>
</dbReference>
<comment type="caution">
    <text evidence="10">The sequence shown here is derived from an EMBL/GenBank/DDBJ whole genome shotgun (WGS) entry which is preliminary data.</text>
</comment>
<comment type="subcellular location">
    <subcellularLocation>
        <location evidence="1">Cell membrane</location>
        <topology evidence="1">Multi-pass membrane protein</topology>
    </subcellularLocation>
</comment>
<sequence>MPTDAPDSGLPRPGPWLQARMRPHRHWLLGATAAGLGATLATVALAGLIAWAVHMALFAPERLPLGMVLAGAAVAAVLRYALQALRDGAGHRLADAVKRELREELLDAARRDGPVHLAHRAPSGAWVDHYLRRVEDLTGHYARYLPGTRMVILTPLVLLLTVAWLDWLAAGLLLLSAPLIPAFMALVGMGAEQIHRSQQDEENRLAGHFLDRLRSLDFLRRARATQAAREAVVAASDEHRRLTMRVLQVAFLSSAIMEFFSAVAIGLLAIYIGFGLFGAIDYGPAGSLTLFTGLFILVLAPEYFLPLRQFAQSYHDRAAALAAAESLAPLLQPAGGPASAPAGAPDSPRTAIHLAGVQVQYPDTAQPTLHDIDLQIGRGEHLAVTGPSGSGKSTLLALLAGFLRPAGGEIRVADDLQRFVWLGQDAHLFHGSLRDNLQLASAEPVSDAAMHDALARAGLPVDDPQLPDGLDTAIGEGNTGISGGQAQRIAMARGILARHPLWLLDEPTSALDEATEAALLDTLFALAAEHDITLVIAAHREAVRERASRVVRLAEGRVESLA</sequence>
<evidence type="ECO:0000259" key="8">
    <source>
        <dbReference type="PROSITE" id="PS50893"/>
    </source>
</evidence>
<dbReference type="EMBL" id="MUZR01000051">
    <property type="protein sequence ID" value="OOC09381.1"/>
    <property type="molecule type" value="Genomic_DNA"/>
</dbReference>
<dbReference type="InterPro" id="IPR003439">
    <property type="entry name" value="ABC_transporter-like_ATP-bd"/>
</dbReference>
<protein>
    <submittedName>
        <fullName evidence="10">Thiol reductant ABC exporter subunit CydD</fullName>
    </submittedName>
</protein>
<dbReference type="NCBIfam" id="TIGR02857">
    <property type="entry name" value="CydD"/>
    <property type="match status" value="1"/>
</dbReference>
<dbReference type="PROSITE" id="PS50929">
    <property type="entry name" value="ABC_TM1F"/>
    <property type="match status" value="1"/>
</dbReference>
<dbReference type="InterPro" id="IPR036640">
    <property type="entry name" value="ABC1_TM_sf"/>
</dbReference>
<organism evidence="10 11">
    <name type="scientific">Thioalkalivibrio halophilus</name>
    <dbReference type="NCBI Taxonomy" id="252474"/>
    <lineage>
        <taxon>Bacteria</taxon>
        <taxon>Pseudomonadati</taxon>
        <taxon>Pseudomonadota</taxon>
        <taxon>Gammaproteobacteria</taxon>
        <taxon>Chromatiales</taxon>
        <taxon>Ectothiorhodospiraceae</taxon>
        <taxon>Thioalkalivibrio</taxon>
    </lineage>
</organism>
<keyword evidence="5 7" id="KW-1133">Transmembrane helix</keyword>
<dbReference type="OrthoDB" id="6336411at2"/>
<feature type="transmembrane region" description="Helical" evidence="7">
    <location>
        <begin position="63"/>
        <end position="82"/>
    </location>
</feature>
<dbReference type="PANTHER" id="PTHR24221:SF590">
    <property type="entry name" value="COMPONENT LINKED WITH THE ASSEMBLY OF CYTOCHROME' TRANSPORT TRANSMEMBRANE ATP-BINDING PROTEIN ABC TRANSPORTER CYDD-RELATED"/>
    <property type="match status" value="1"/>
</dbReference>
<feature type="domain" description="ABC transmembrane type-1" evidence="9">
    <location>
        <begin position="29"/>
        <end position="319"/>
    </location>
</feature>
<dbReference type="RefSeq" id="WP_077244732.1">
    <property type="nucleotide sequence ID" value="NZ_MUZR01000051.1"/>
</dbReference>
<dbReference type="Proteomes" id="UP000189177">
    <property type="component" value="Unassembled WGS sequence"/>
</dbReference>
<evidence type="ECO:0000259" key="9">
    <source>
        <dbReference type="PROSITE" id="PS50929"/>
    </source>
</evidence>
<dbReference type="PROSITE" id="PS00211">
    <property type="entry name" value="ABC_TRANSPORTER_1"/>
    <property type="match status" value="1"/>
</dbReference>
<evidence type="ECO:0000256" key="5">
    <source>
        <dbReference type="ARBA" id="ARBA00022989"/>
    </source>
</evidence>
<dbReference type="InterPro" id="IPR017871">
    <property type="entry name" value="ABC_transporter-like_CS"/>
</dbReference>
<evidence type="ECO:0000313" key="10">
    <source>
        <dbReference type="EMBL" id="OOC09381.1"/>
    </source>
</evidence>
<feature type="transmembrane region" description="Helical" evidence="7">
    <location>
        <begin position="27"/>
        <end position="51"/>
    </location>
</feature>
<dbReference type="GO" id="GO:0042883">
    <property type="term" value="P:cysteine transport"/>
    <property type="evidence" value="ECO:0007669"/>
    <property type="project" value="InterPro"/>
</dbReference>
<dbReference type="Pfam" id="PF00005">
    <property type="entry name" value="ABC_tran"/>
    <property type="match status" value="1"/>
</dbReference>
<evidence type="ECO:0000256" key="3">
    <source>
        <dbReference type="ARBA" id="ARBA00022741"/>
    </source>
</evidence>
<evidence type="ECO:0000313" key="11">
    <source>
        <dbReference type="Proteomes" id="UP000189177"/>
    </source>
</evidence>
<dbReference type="PANTHER" id="PTHR24221">
    <property type="entry name" value="ATP-BINDING CASSETTE SUB-FAMILY B"/>
    <property type="match status" value="1"/>
</dbReference>
<dbReference type="CDD" id="cd18584">
    <property type="entry name" value="ABC_6TM_AarD_CydD"/>
    <property type="match status" value="1"/>
</dbReference>
<dbReference type="PROSITE" id="PS50893">
    <property type="entry name" value="ABC_TRANSPORTER_2"/>
    <property type="match status" value="1"/>
</dbReference>
<keyword evidence="3" id="KW-0547">Nucleotide-binding</keyword>
<evidence type="ECO:0000256" key="2">
    <source>
        <dbReference type="ARBA" id="ARBA00022692"/>
    </source>
</evidence>
<feature type="transmembrane region" description="Helical" evidence="7">
    <location>
        <begin position="286"/>
        <end position="305"/>
    </location>
</feature>
<dbReference type="Gene3D" id="3.40.50.300">
    <property type="entry name" value="P-loop containing nucleotide triphosphate hydrolases"/>
    <property type="match status" value="1"/>
</dbReference>
<dbReference type="GO" id="GO:0005524">
    <property type="term" value="F:ATP binding"/>
    <property type="evidence" value="ECO:0007669"/>
    <property type="project" value="UniProtKB-KW"/>
</dbReference>
<dbReference type="Pfam" id="PF00664">
    <property type="entry name" value="ABC_membrane"/>
    <property type="match status" value="1"/>
</dbReference>
<keyword evidence="11" id="KW-1185">Reference proteome</keyword>
<feature type="transmembrane region" description="Helical" evidence="7">
    <location>
        <begin position="167"/>
        <end position="187"/>
    </location>
</feature>
<feature type="transmembrane region" description="Helical" evidence="7">
    <location>
        <begin position="249"/>
        <end position="274"/>
    </location>
</feature>